<dbReference type="SUPFAM" id="SSF56935">
    <property type="entry name" value="Porins"/>
    <property type="match status" value="1"/>
</dbReference>
<keyword evidence="1" id="KW-0472">Membrane</keyword>
<comment type="similarity">
    <text evidence="1">Belongs to the TonB-dependent receptor family.</text>
</comment>
<dbReference type="SUPFAM" id="SSF49464">
    <property type="entry name" value="Carboxypeptidase regulatory domain-like"/>
    <property type="match status" value="1"/>
</dbReference>
<dbReference type="InterPro" id="IPR012910">
    <property type="entry name" value="Plug_dom"/>
</dbReference>
<keyword evidence="4" id="KW-0675">Receptor</keyword>
<dbReference type="InterPro" id="IPR039426">
    <property type="entry name" value="TonB-dep_rcpt-like"/>
</dbReference>
<proteinExistence type="inferred from homology"/>
<dbReference type="RefSeq" id="WP_120712148.1">
    <property type="nucleotide sequence ID" value="NZ_RBCJ01000003.1"/>
</dbReference>
<dbReference type="InterPro" id="IPR008969">
    <property type="entry name" value="CarboxyPept-like_regulatory"/>
</dbReference>
<dbReference type="InterPro" id="IPR023996">
    <property type="entry name" value="TonB-dep_OMP_SusC/RagA"/>
</dbReference>
<dbReference type="Proteomes" id="UP000276603">
    <property type="component" value="Unassembled WGS sequence"/>
</dbReference>
<keyword evidence="5" id="KW-1185">Reference proteome</keyword>
<dbReference type="OrthoDB" id="9768177at2"/>
<comment type="caution">
    <text evidence="4">The sequence shown here is derived from an EMBL/GenBank/DDBJ whole genome shotgun (WGS) entry which is preliminary data.</text>
</comment>
<evidence type="ECO:0000259" key="3">
    <source>
        <dbReference type="Pfam" id="PF07715"/>
    </source>
</evidence>
<evidence type="ECO:0000256" key="2">
    <source>
        <dbReference type="SAM" id="SignalP"/>
    </source>
</evidence>
<comment type="subcellular location">
    <subcellularLocation>
        <location evidence="1">Cell outer membrane</location>
        <topology evidence="1">Multi-pass membrane protein</topology>
    </subcellularLocation>
</comment>
<protein>
    <submittedName>
        <fullName evidence="4">TonB-dependent receptor</fullName>
    </submittedName>
</protein>
<dbReference type="GO" id="GO:0009279">
    <property type="term" value="C:cell outer membrane"/>
    <property type="evidence" value="ECO:0007669"/>
    <property type="project" value="UniProtKB-SubCell"/>
</dbReference>
<keyword evidence="2" id="KW-0732">Signal</keyword>
<reference evidence="4 5" key="1">
    <citation type="submission" date="2018-10" db="EMBL/GenBank/DDBJ databases">
        <title>Ulvibacterium marinum gen. nov., sp. nov., a novel marine bacterium of the family Flavobacteriaceae, isolated from a culture of the green alga Ulva prolifera.</title>
        <authorList>
            <person name="Zhang Z."/>
        </authorList>
    </citation>
    <scope>NUCLEOTIDE SEQUENCE [LARGE SCALE GENOMIC DNA]</scope>
    <source>
        <strain evidence="4 5">CCMM003</strain>
    </source>
</reference>
<dbReference type="AlphaFoldDB" id="A0A3B0C0Y0"/>
<feature type="signal peptide" evidence="2">
    <location>
        <begin position="1"/>
        <end position="21"/>
    </location>
</feature>
<dbReference type="InterPro" id="IPR023997">
    <property type="entry name" value="TonB-dep_OMP_SusC/RagA_CS"/>
</dbReference>
<name>A0A3B0C0Y0_9FLAO</name>
<dbReference type="FunFam" id="2.60.40.1120:FF:000003">
    <property type="entry name" value="Outer membrane protein Omp121"/>
    <property type="match status" value="1"/>
</dbReference>
<organism evidence="4 5">
    <name type="scientific">Ulvibacterium marinum</name>
    <dbReference type="NCBI Taxonomy" id="2419782"/>
    <lineage>
        <taxon>Bacteria</taxon>
        <taxon>Pseudomonadati</taxon>
        <taxon>Bacteroidota</taxon>
        <taxon>Flavobacteriia</taxon>
        <taxon>Flavobacteriales</taxon>
        <taxon>Flavobacteriaceae</taxon>
        <taxon>Ulvibacterium</taxon>
    </lineage>
</organism>
<dbReference type="InterPro" id="IPR037066">
    <property type="entry name" value="Plug_dom_sf"/>
</dbReference>
<feature type="domain" description="TonB-dependent receptor plug" evidence="3">
    <location>
        <begin position="115"/>
        <end position="227"/>
    </location>
</feature>
<dbReference type="Gene3D" id="2.60.40.1120">
    <property type="entry name" value="Carboxypeptidase-like, regulatory domain"/>
    <property type="match status" value="1"/>
</dbReference>
<dbReference type="NCBIfam" id="TIGR04057">
    <property type="entry name" value="SusC_RagA_signa"/>
    <property type="match status" value="1"/>
</dbReference>
<evidence type="ECO:0000256" key="1">
    <source>
        <dbReference type="PROSITE-ProRule" id="PRU01360"/>
    </source>
</evidence>
<dbReference type="EMBL" id="RBCJ01000003">
    <property type="protein sequence ID" value="RKN79333.1"/>
    <property type="molecule type" value="Genomic_DNA"/>
</dbReference>
<evidence type="ECO:0000313" key="4">
    <source>
        <dbReference type="EMBL" id="RKN79333.1"/>
    </source>
</evidence>
<dbReference type="Pfam" id="PF13715">
    <property type="entry name" value="CarbopepD_reg_2"/>
    <property type="match status" value="1"/>
</dbReference>
<dbReference type="NCBIfam" id="TIGR04056">
    <property type="entry name" value="OMP_RagA_SusC"/>
    <property type="match status" value="1"/>
</dbReference>
<keyword evidence="1" id="KW-0813">Transport</keyword>
<evidence type="ECO:0000313" key="5">
    <source>
        <dbReference type="Proteomes" id="UP000276603"/>
    </source>
</evidence>
<accession>A0A3B0C0Y0</accession>
<keyword evidence="1" id="KW-0998">Cell outer membrane</keyword>
<sequence>MKLKSVLLSISFFMFQFVVFAQDITVSGTISDNTGNLLPGASIIVKGTTIGTQTDFDGNFTLADVPTDATLVISYIGYTTQEVPVNGQSTLNITLQEDTQALDEVVVVGYGTQKKADLTGAITTIESEDITKTPAGAPMQSLQGKVAGLQVVTSGAPGAAPTIRVRGIGSYDNNIGDSFDPSTPLYIVDGAFYDDIDFLNNEDIETISVLKDASASAIYGVRAANGVVLIQTKSGKKNQKAQITYDGYQGVQIAQNVVRLSNSEQFATVARESGSDAEAQFIENAIQRYGRSRINPNIPDVNTDWYDLILRHAHIQNHSLGATGGSENSTYSLGLNYFEQEGVLRMKNDFERFNIRGKLNVDLSDRLQAGISTLFSNATRFRPEEAAFASAYSAVPVMPVLDPSKTDAFPRPYANAQDLGYRGPQNPFPLMENTENRDRIRNTLMALDLSYQVIPEKLTFKTAYYHNFETIETRELRFPYFFGTGNAFRENAELIKKNQTFSEQTWDNTLTYNDSFGKHNLTVLGGTAFRDLSFELLEAKGLNFPIGPGIGDEAYFLDLAQTIVDMENNTRVTGDDGRREYFLSYFGRVAYNFDNKYLLYGTFRADGTSKYQEKWGYFPAFGAGWVVSQEPFMQNNGIFDFLKLRASWGELGNANVAASEGDITSEEVLANFGDIPFSGTVTSSDFVALRWERTAETNFGLTARLFDNQLSIESDYYIRDTEDAVIPVSRLLVAGELRQNVGGIRNSGFELALNWNKQVSPDFSYTIGGNIATLKNEVLDLDGQENLLTGGDTAQRSIVGRSINHFFGLEVDGVYQTPEEIQSDPAAVAAINGGRTIEPGDFRYVDHNGDGLIDAQDRVDLGSYLPSYTFGFNLGINYKAFDFSLNVIGQGGHVIANMRRFAIRQTPDPNIDRDFALNRWTGPGSTNSYPSARGIKNSWSNEFLNSFFVEDGDFVRLQNVTLGYTLPQLTGKFAPKIRLYLTAERPLTLFDYNGFSPEVANGRDQQTYPIAGVYTFGMNIKI</sequence>
<keyword evidence="1" id="KW-0812">Transmembrane</keyword>
<dbReference type="Pfam" id="PF07715">
    <property type="entry name" value="Plug"/>
    <property type="match status" value="1"/>
</dbReference>
<gene>
    <name evidence="4" type="ORF">D7Z94_13505</name>
</gene>
<dbReference type="Gene3D" id="2.170.130.10">
    <property type="entry name" value="TonB-dependent receptor, plug domain"/>
    <property type="match status" value="1"/>
</dbReference>
<keyword evidence="1" id="KW-1134">Transmembrane beta strand</keyword>
<feature type="chain" id="PRO_5017420733" evidence="2">
    <location>
        <begin position="22"/>
        <end position="1022"/>
    </location>
</feature>
<dbReference type="PROSITE" id="PS52016">
    <property type="entry name" value="TONB_DEPENDENT_REC_3"/>
    <property type="match status" value="1"/>
</dbReference>